<dbReference type="EMBL" id="PDJQ01000001">
    <property type="protein sequence ID" value="PFG73787.1"/>
    <property type="molecule type" value="Genomic_DNA"/>
</dbReference>
<sequence>MGRIPGIELAPNWTSAAAALEGILRHAGIDLPRHAVMGLTGHAFHFCLGTREGVVALPSGPSSFDRAAMVARYARTGLRFERFAGPADAATKERAIAWAAERLDAGVPLIGWDLHLHEFGIIDGYDRARGGFFVQDVITEQVGPFVAWEAWAPLGEIELWAPVEPVEAGPEVVVEALRTAAALLGGEEGPADGQPRGAGGIEAWAEALEGTAEVDRAGNAYTLAVLAAARTDGAAFLRDLAGALPGAAEPLAAAARALEEETKALAPLITLFPFPSGGHGNVQVPGLRRAAAMALRRAARYERECRGAIEGAIPLVEAETG</sequence>
<organism evidence="1 2">
    <name type="scientific">Tepidiforma thermophila (strain KCTC 52669 / CGMCC 1.13589 / G233)</name>
    <dbReference type="NCBI Taxonomy" id="2761530"/>
    <lineage>
        <taxon>Bacteria</taxon>
        <taxon>Bacillati</taxon>
        <taxon>Chloroflexota</taxon>
        <taxon>Tepidiformia</taxon>
        <taxon>Tepidiformales</taxon>
        <taxon>Tepidiformaceae</taxon>
        <taxon>Tepidiforma</taxon>
    </lineage>
</organism>
<keyword evidence="2" id="KW-1185">Reference proteome</keyword>
<gene>
    <name evidence="1" type="ORF">A9A59_0991</name>
</gene>
<evidence type="ECO:0000313" key="1">
    <source>
        <dbReference type="EMBL" id="PFG73787.1"/>
    </source>
</evidence>
<accession>A0A2A9HCP7</accession>
<dbReference type="RefSeq" id="WP_098503224.1">
    <property type="nucleotide sequence ID" value="NZ_PDJQ01000001.1"/>
</dbReference>
<evidence type="ECO:0000313" key="2">
    <source>
        <dbReference type="Proteomes" id="UP000223071"/>
    </source>
</evidence>
<dbReference type="AlphaFoldDB" id="A0A2A9HCP7"/>
<protein>
    <submittedName>
        <fullName evidence="1">Uncharacterized protein</fullName>
    </submittedName>
</protein>
<proteinExistence type="predicted"/>
<reference evidence="1 2" key="1">
    <citation type="submission" date="2017-09" db="EMBL/GenBank/DDBJ databases">
        <title>Sequencing the genomes of two abundant thermophiles in Great Basin hot springs: Thermocrinis jamiesonii and novel Chloroflexi Thermoflexus hugenholtzii.</title>
        <authorList>
            <person name="Hedlund B."/>
        </authorList>
    </citation>
    <scope>NUCLEOTIDE SEQUENCE [LARGE SCALE GENOMIC DNA]</scope>
    <source>
        <strain evidence="1 2">G233</strain>
    </source>
</reference>
<dbReference type="Proteomes" id="UP000223071">
    <property type="component" value="Unassembled WGS sequence"/>
</dbReference>
<name>A0A2A9HCP7_TEPT2</name>
<comment type="caution">
    <text evidence="1">The sequence shown here is derived from an EMBL/GenBank/DDBJ whole genome shotgun (WGS) entry which is preliminary data.</text>
</comment>